<dbReference type="OrthoDB" id="5881184at2"/>
<dbReference type="PIRSF" id="PIRSF018637">
    <property type="entry name" value="TrmK"/>
    <property type="match status" value="1"/>
</dbReference>
<protein>
    <submittedName>
        <fullName evidence="1">SAM-dependent methyltransferase</fullName>
    </submittedName>
</protein>
<dbReference type="Gene3D" id="3.40.50.150">
    <property type="entry name" value="Vaccinia Virus protein VP39"/>
    <property type="match status" value="1"/>
</dbReference>
<dbReference type="PANTHER" id="PTHR38451:SF1">
    <property type="entry name" value="TRNA (ADENINE(22)-N(1))-METHYLTRANSFERASE"/>
    <property type="match status" value="1"/>
</dbReference>
<dbReference type="GO" id="GO:0032259">
    <property type="term" value="P:methylation"/>
    <property type="evidence" value="ECO:0007669"/>
    <property type="project" value="UniProtKB-KW"/>
</dbReference>
<dbReference type="AlphaFoldDB" id="A0A511WLL8"/>
<evidence type="ECO:0000313" key="2">
    <source>
        <dbReference type="Proteomes" id="UP000321886"/>
    </source>
</evidence>
<accession>A0A511WLL8</accession>
<reference evidence="1 2" key="1">
    <citation type="submission" date="2019-07" db="EMBL/GenBank/DDBJ databases">
        <title>Whole genome shotgun sequence of Halobacillus faecis NBRC 103569.</title>
        <authorList>
            <person name="Hosoyama A."/>
            <person name="Uohara A."/>
            <person name="Ohji S."/>
            <person name="Ichikawa N."/>
        </authorList>
    </citation>
    <scope>NUCLEOTIDE SEQUENCE [LARGE SCALE GENOMIC DNA]</scope>
    <source>
        <strain evidence="1 2">NBRC 103569</strain>
    </source>
</reference>
<dbReference type="Gene3D" id="1.10.287.1890">
    <property type="match status" value="1"/>
</dbReference>
<keyword evidence="1" id="KW-0489">Methyltransferase</keyword>
<dbReference type="EMBL" id="BJYD01000003">
    <property type="protein sequence ID" value="GEN52046.1"/>
    <property type="molecule type" value="Genomic_DNA"/>
</dbReference>
<comment type="caution">
    <text evidence="1">The sequence shown here is derived from an EMBL/GenBank/DDBJ whole genome shotgun (WGS) entry which is preliminary data.</text>
</comment>
<dbReference type="InterPro" id="IPR029063">
    <property type="entry name" value="SAM-dependent_MTases_sf"/>
</dbReference>
<organism evidence="1 2">
    <name type="scientific">Halobacillus faecis</name>
    <dbReference type="NCBI Taxonomy" id="360184"/>
    <lineage>
        <taxon>Bacteria</taxon>
        <taxon>Bacillati</taxon>
        <taxon>Bacillota</taxon>
        <taxon>Bacilli</taxon>
        <taxon>Bacillales</taxon>
        <taxon>Bacillaceae</taxon>
        <taxon>Halobacillus</taxon>
    </lineage>
</organism>
<proteinExistence type="predicted"/>
<dbReference type="GO" id="GO:0160105">
    <property type="term" value="F:tRNA (adenine(22)-N1)-methyltransferase activity"/>
    <property type="evidence" value="ECO:0007669"/>
    <property type="project" value="InterPro"/>
</dbReference>
<dbReference type="RefSeq" id="WP_146812823.1">
    <property type="nucleotide sequence ID" value="NZ_BJYD01000003.1"/>
</dbReference>
<sequence>MNVNQLSKRLALVADYLPKGAHFADIGSDHAYLPCFVCMKDPEARAVAGEVNQGPYDSAKSEVEKHKLEDRIDVRLGDGLAVVAPGEIKQVVIAGMGGPLIRDILEGGKEKLSDVNRIVVQPNIDSRSLRRWFFQHDYKLVDETIVEESGHIYEILVAEKGDPSSPYQQQMIEREMWLGPYLLEKRPEPFIKKCKEEWNKKQYIIKQMKQATSPDEEKLKQQQKELKWLEEVLQS</sequence>
<keyword evidence="2" id="KW-1185">Reference proteome</keyword>
<dbReference type="PANTHER" id="PTHR38451">
    <property type="entry name" value="TRNA (ADENINE(22)-N(1))-METHYLTRANSFERASE"/>
    <property type="match status" value="1"/>
</dbReference>
<evidence type="ECO:0000313" key="1">
    <source>
        <dbReference type="EMBL" id="GEN52046.1"/>
    </source>
</evidence>
<dbReference type="SUPFAM" id="SSF53335">
    <property type="entry name" value="S-adenosyl-L-methionine-dependent methyltransferases"/>
    <property type="match status" value="1"/>
</dbReference>
<name>A0A511WLL8_9BACI</name>
<gene>
    <name evidence="1" type="ORF">HFA01_03080</name>
</gene>
<dbReference type="Pfam" id="PF04816">
    <property type="entry name" value="TrmK"/>
    <property type="match status" value="1"/>
</dbReference>
<dbReference type="Proteomes" id="UP000321886">
    <property type="component" value="Unassembled WGS sequence"/>
</dbReference>
<dbReference type="InterPro" id="IPR006901">
    <property type="entry name" value="TrmK"/>
</dbReference>
<keyword evidence="1" id="KW-0808">Transferase</keyword>